<feature type="transmembrane region" description="Helical" evidence="1">
    <location>
        <begin position="278"/>
        <end position="300"/>
    </location>
</feature>
<dbReference type="EMBL" id="CAMXCT010004476">
    <property type="protein sequence ID" value="CAI4009247.1"/>
    <property type="molecule type" value="Genomic_DNA"/>
</dbReference>
<organism evidence="2">
    <name type="scientific">Cladocopium goreaui</name>
    <dbReference type="NCBI Taxonomy" id="2562237"/>
    <lineage>
        <taxon>Eukaryota</taxon>
        <taxon>Sar</taxon>
        <taxon>Alveolata</taxon>
        <taxon>Dinophyceae</taxon>
        <taxon>Suessiales</taxon>
        <taxon>Symbiodiniaceae</taxon>
        <taxon>Cladocopium</taxon>
    </lineage>
</organism>
<dbReference type="Proteomes" id="UP001152797">
    <property type="component" value="Unassembled WGS sequence"/>
</dbReference>
<accession>A0A9P1DGA2</accession>
<feature type="transmembrane region" description="Helical" evidence="1">
    <location>
        <begin position="238"/>
        <end position="258"/>
    </location>
</feature>
<evidence type="ECO:0000313" key="3">
    <source>
        <dbReference type="EMBL" id="CAL4796559.1"/>
    </source>
</evidence>
<name>A0A9P1DGA2_9DINO</name>
<dbReference type="AlphaFoldDB" id="A0A9P1DGA2"/>
<proteinExistence type="predicted"/>
<reference evidence="3 4" key="2">
    <citation type="submission" date="2024-05" db="EMBL/GenBank/DDBJ databases">
        <authorList>
            <person name="Chen Y."/>
            <person name="Shah S."/>
            <person name="Dougan E. K."/>
            <person name="Thang M."/>
            <person name="Chan C."/>
        </authorList>
    </citation>
    <scope>NUCLEOTIDE SEQUENCE [LARGE SCALE GENOMIC DNA]</scope>
</reference>
<dbReference type="EMBL" id="CAMXCT030004476">
    <property type="protein sequence ID" value="CAL4796559.1"/>
    <property type="molecule type" value="Genomic_DNA"/>
</dbReference>
<dbReference type="InterPro" id="IPR016035">
    <property type="entry name" value="Acyl_Trfase/lysoPLipase"/>
</dbReference>
<evidence type="ECO:0000313" key="4">
    <source>
        <dbReference type="Proteomes" id="UP001152797"/>
    </source>
</evidence>
<keyword evidence="1" id="KW-0812">Transmembrane</keyword>
<protein>
    <submittedName>
        <fullName evidence="3">PNPLA domain-containing protein</fullName>
    </submittedName>
</protein>
<evidence type="ECO:0000313" key="2">
    <source>
        <dbReference type="EMBL" id="CAI4009247.1"/>
    </source>
</evidence>
<feature type="transmembrane region" description="Helical" evidence="1">
    <location>
        <begin position="82"/>
        <end position="103"/>
    </location>
</feature>
<dbReference type="SUPFAM" id="SSF52151">
    <property type="entry name" value="FabD/lysophospholipase-like"/>
    <property type="match status" value="1"/>
</dbReference>
<evidence type="ECO:0000256" key="1">
    <source>
        <dbReference type="SAM" id="Phobius"/>
    </source>
</evidence>
<sequence length="521" mass="59703">QAWLLQRPLGETFLPVFLLLVVLVLISAALLLPIVPEFFVLVFNIFVPVLLFAFTFFLVQFRVLGAITQERYFGFSLNRERWNFLLQVSLVGAMIGLGFSRFMRTFMHRYYSRSLQRAFYANGETCTWADVRQNIYCPMLLVNATVNDYMQLGDTKPFSYMTFTQLFAGGERLGYFASYGQRPLARTAALSGGAIDGFIMANYDSMSLRFWLEASGFFMGDFVCISRRPGEWVRVQRFLALAVLEVVYLLLFSASWLASHGEISTETCQVQYRLVQLAAWWGLIFGILSFFSFFNFLGWLQHSPVIRIMQQATMFYYQSPRAPRSVYLSDGGVLENTGILALLQRRQRRILAVYTGEESVGQEMGCLQKLLQMMHDEDIGYLYNLEDPRRGPLHAIRDCVWTDGYLLELGICYYDDVEKRDNILTVLRNKVPPGRSLPIWQHLSEEEVMGAIAPELDESFEGMEQSDLGGCCCDCCHKTWCNRCFGRFPAPPTSNQLLTPQMFNALCRLGYDLPADVLERL</sequence>
<comment type="caution">
    <text evidence="2">The sequence shown here is derived from an EMBL/GenBank/DDBJ whole genome shotgun (WGS) entry which is preliminary data.</text>
</comment>
<feature type="transmembrane region" description="Helical" evidence="1">
    <location>
        <begin position="12"/>
        <end position="32"/>
    </location>
</feature>
<reference evidence="2" key="1">
    <citation type="submission" date="2022-10" db="EMBL/GenBank/DDBJ databases">
        <authorList>
            <person name="Chen Y."/>
            <person name="Dougan E. K."/>
            <person name="Chan C."/>
            <person name="Rhodes N."/>
            <person name="Thang M."/>
        </authorList>
    </citation>
    <scope>NUCLEOTIDE SEQUENCE</scope>
</reference>
<gene>
    <name evidence="2" type="ORF">C1SCF055_LOCUS34618</name>
</gene>
<keyword evidence="4" id="KW-1185">Reference proteome</keyword>
<feature type="non-terminal residue" evidence="2">
    <location>
        <position position="521"/>
    </location>
</feature>
<feature type="transmembrane region" description="Helical" evidence="1">
    <location>
        <begin position="38"/>
        <end position="61"/>
    </location>
</feature>
<dbReference type="EMBL" id="CAMXCT020004476">
    <property type="protein sequence ID" value="CAL1162622.1"/>
    <property type="molecule type" value="Genomic_DNA"/>
</dbReference>
<keyword evidence="1" id="KW-1133">Transmembrane helix</keyword>
<keyword evidence="1" id="KW-0472">Membrane</keyword>
<dbReference type="OrthoDB" id="448849at2759"/>